<dbReference type="EMBL" id="JBAHYK010000349">
    <property type="protein sequence ID" value="KAL0574938.1"/>
    <property type="molecule type" value="Genomic_DNA"/>
</dbReference>
<reference evidence="1 2" key="1">
    <citation type="submission" date="2024-02" db="EMBL/GenBank/DDBJ databases">
        <title>A draft genome for the cacao thread blight pathogen Marasmius crinis-equi.</title>
        <authorList>
            <person name="Cohen S.P."/>
            <person name="Baruah I.K."/>
            <person name="Amoako-Attah I."/>
            <person name="Bukari Y."/>
            <person name="Meinhardt L.W."/>
            <person name="Bailey B.A."/>
        </authorList>
    </citation>
    <scope>NUCLEOTIDE SEQUENCE [LARGE SCALE GENOMIC DNA]</scope>
    <source>
        <strain evidence="1 2">GH-76</strain>
    </source>
</reference>
<evidence type="ECO:0000313" key="2">
    <source>
        <dbReference type="Proteomes" id="UP001465976"/>
    </source>
</evidence>
<sequence length="93" mass="10375">MTTPSSVWLSTNPLNVITLGPVHDPKQAVIVARPATYDDAVKLVKKHFRTMTGDKIIFQTNELAICGGLMLDITEDAWPGVKDRVQKLLFRLQ</sequence>
<gene>
    <name evidence="1" type="ORF">V5O48_007012</name>
</gene>
<protein>
    <submittedName>
        <fullName evidence="1">Uncharacterized protein</fullName>
    </submittedName>
</protein>
<dbReference type="Proteomes" id="UP001465976">
    <property type="component" value="Unassembled WGS sequence"/>
</dbReference>
<comment type="caution">
    <text evidence="1">The sequence shown here is derived from an EMBL/GenBank/DDBJ whole genome shotgun (WGS) entry which is preliminary data.</text>
</comment>
<organism evidence="1 2">
    <name type="scientific">Marasmius crinis-equi</name>
    <dbReference type="NCBI Taxonomy" id="585013"/>
    <lineage>
        <taxon>Eukaryota</taxon>
        <taxon>Fungi</taxon>
        <taxon>Dikarya</taxon>
        <taxon>Basidiomycota</taxon>
        <taxon>Agaricomycotina</taxon>
        <taxon>Agaricomycetes</taxon>
        <taxon>Agaricomycetidae</taxon>
        <taxon>Agaricales</taxon>
        <taxon>Marasmiineae</taxon>
        <taxon>Marasmiaceae</taxon>
        <taxon>Marasmius</taxon>
    </lineage>
</organism>
<keyword evidence="2" id="KW-1185">Reference proteome</keyword>
<proteinExistence type="predicted"/>
<accession>A0ABR3FIC9</accession>
<name>A0ABR3FIC9_9AGAR</name>
<evidence type="ECO:0000313" key="1">
    <source>
        <dbReference type="EMBL" id="KAL0574938.1"/>
    </source>
</evidence>